<gene>
    <name evidence="1" type="ORF">M9Y10_036997</name>
</gene>
<proteinExistence type="predicted"/>
<reference evidence="1 2" key="1">
    <citation type="submission" date="2024-04" db="EMBL/GenBank/DDBJ databases">
        <title>Tritrichomonas musculus Genome.</title>
        <authorList>
            <person name="Alves-Ferreira E."/>
            <person name="Grigg M."/>
            <person name="Lorenzi H."/>
            <person name="Galac M."/>
        </authorList>
    </citation>
    <scope>NUCLEOTIDE SEQUENCE [LARGE SCALE GENOMIC DNA]</scope>
    <source>
        <strain evidence="1 2">EAF2021</strain>
    </source>
</reference>
<dbReference type="EMBL" id="JAPFFF010000062">
    <property type="protein sequence ID" value="KAK8836961.1"/>
    <property type="molecule type" value="Genomic_DNA"/>
</dbReference>
<sequence length="126" mass="14675">MEEFAVRVRYEDITKEVCDSLCSRLACEVIGQTKEGGSEECPVRYKKLVQEERKATKTILYENQEFDGIINYLNNKNNIKDEIDISYSSIRGGDGWRLFDYEDGNFVCTHMMKKKHGFVLNSKIMK</sequence>
<organism evidence="1 2">
    <name type="scientific">Tritrichomonas musculus</name>
    <dbReference type="NCBI Taxonomy" id="1915356"/>
    <lineage>
        <taxon>Eukaryota</taxon>
        <taxon>Metamonada</taxon>
        <taxon>Parabasalia</taxon>
        <taxon>Tritrichomonadida</taxon>
        <taxon>Tritrichomonadidae</taxon>
        <taxon>Tritrichomonas</taxon>
    </lineage>
</organism>
<dbReference type="Proteomes" id="UP001470230">
    <property type="component" value="Unassembled WGS sequence"/>
</dbReference>
<accession>A0ABR2GTG9</accession>
<protein>
    <submittedName>
        <fullName evidence="1">Uncharacterized protein</fullName>
    </submittedName>
</protein>
<evidence type="ECO:0000313" key="2">
    <source>
        <dbReference type="Proteomes" id="UP001470230"/>
    </source>
</evidence>
<keyword evidence="2" id="KW-1185">Reference proteome</keyword>
<evidence type="ECO:0000313" key="1">
    <source>
        <dbReference type="EMBL" id="KAK8836961.1"/>
    </source>
</evidence>
<name>A0ABR2GTG9_9EUKA</name>
<comment type="caution">
    <text evidence="1">The sequence shown here is derived from an EMBL/GenBank/DDBJ whole genome shotgun (WGS) entry which is preliminary data.</text>
</comment>